<protein>
    <submittedName>
        <fullName evidence="2">Uncharacterized protein</fullName>
    </submittedName>
</protein>
<dbReference type="Proteomes" id="UP001396898">
    <property type="component" value="Unassembled WGS sequence"/>
</dbReference>
<keyword evidence="3" id="KW-1185">Reference proteome</keyword>
<evidence type="ECO:0000256" key="1">
    <source>
        <dbReference type="SAM" id="MobiDB-lite"/>
    </source>
</evidence>
<comment type="caution">
    <text evidence="2">The sequence shown here is derived from an EMBL/GenBank/DDBJ whole genome shotgun (WGS) entry which is preliminary data.</text>
</comment>
<proteinExistence type="predicted"/>
<reference evidence="2 3" key="1">
    <citation type="submission" date="2023-01" db="EMBL/GenBank/DDBJ databases">
        <title>Analysis of 21 Apiospora genomes using comparative genomics revels a genus with tremendous synthesis potential of carbohydrate active enzymes and secondary metabolites.</title>
        <authorList>
            <person name="Sorensen T."/>
        </authorList>
    </citation>
    <scope>NUCLEOTIDE SEQUENCE [LARGE SCALE GENOMIC DNA]</scope>
    <source>
        <strain evidence="2 3">CBS 20057</strain>
    </source>
</reference>
<sequence>MAESLSAKHGTNDYTKEPEEEMLEARNVNHARRLAGLHHGLTESLHQQSDVPCSHHGYVSAPKRGNRPKTPNSRGETAPGNYPGSGAQHRSRIIAHIDGSKTRQPGFVQLHDGEKDDAYPYQDGRGIAATAVHCP</sequence>
<gene>
    <name evidence="2" type="ORF">PG991_010491</name>
</gene>
<accession>A0ABR1RJR3</accession>
<name>A0ABR1RJR3_9PEZI</name>
<organism evidence="2 3">
    <name type="scientific">Apiospora marii</name>
    <dbReference type="NCBI Taxonomy" id="335849"/>
    <lineage>
        <taxon>Eukaryota</taxon>
        <taxon>Fungi</taxon>
        <taxon>Dikarya</taxon>
        <taxon>Ascomycota</taxon>
        <taxon>Pezizomycotina</taxon>
        <taxon>Sordariomycetes</taxon>
        <taxon>Xylariomycetidae</taxon>
        <taxon>Amphisphaeriales</taxon>
        <taxon>Apiosporaceae</taxon>
        <taxon>Apiospora</taxon>
    </lineage>
</organism>
<dbReference type="EMBL" id="JAQQWI010000015">
    <property type="protein sequence ID" value="KAK8013116.1"/>
    <property type="molecule type" value="Genomic_DNA"/>
</dbReference>
<feature type="region of interest" description="Disordered" evidence="1">
    <location>
        <begin position="1"/>
        <end position="122"/>
    </location>
</feature>
<evidence type="ECO:0000313" key="2">
    <source>
        <dbReference type="EMBL" id="KAK8013116.1"/>
    </source>
</evidence>
<evidence type="ECO:0000313" key="3">
    <source>
        <dbReference type="Proteomes" id="UP001396898"/>
    </source>
</evidence>